<feature type="region of interest" description="Disordered" evidence="3">
    <location>
        <begin position="436"/>
        <end position="469"/>
    </location>
</feature>
<evidence type="ECO:0000256" key="3">
    <source>
        <dbReference type="SAM" id="MobiDB-lite"/>
    </source>
</evidence>
<dbReference type="EC" id="2.4.1.186" evidence="2"/>
<sequence length="1141" mass="127056">MSNRAWVTLATNDSYGLGALVLAHSLRRAGTAFPAVVLITPSVTEAMRERLGAVFADVSWDITFTKIHCWNLTQYEKCVFLDADTLVVQNCDELFEREELSAAPDVGWPDCFNSGVFVYRPSAETFAALIQFAQQRGSFDGGDQGLLNSYFSDWARGDINKHLPFLYNVTSAAFYSYLPALKHYGQDLKIIHFIGAAKPWLQQFDWRTRQVQGPEHLRGLLQLWWDLFVGQVHAQLDSSMVEVEDATTTFEPPQESYYPSESRTDYNYYKPDLDHYKPVLDPDSEFHWHRPDTQISHAEKTAPEINLGQFHDPWDIYKGHIPPMADESKSTGSHTHTAEEQQEIRRHVWEVPQHFQHIESQDNTNRFEIQHVDTHHDREKRFEHHTHSWTQPDATQFHQSDHYNLNQENHEISYREHYDYNKETQSTYSLNEHSFTHSIDQRTQSSSTNHQEYDNISQHSHGSHSQYIHRKSPQFHERYSPPLDCQQDSTQSKVFHETSNLNEVHHNNHSNDYNPPYSTPEAHGTLNSHSQSNHDPFTTYTKKDVELFTHSSRNRVEYVYCVHLDHERGRYREKRNLNALLPTEGKTNGLDEWEMNGHDDFVIPRHPYDGFYLRHRMTIDARGRKICTHEIPPTPSPSVSPPESPIFFDAVSPEDACSEHDHSSHTGVAGNLARVTPDATGAQSEAIDELTRRQGWEAGNIDYMGADSFANIWAKISQTLSQPPASPQNPPTPPPEESEPAQQLEEPQTTAVEAEQSAVAPISKEEALAETATPTELLLEETSVKSDVPSESAPAVEVASPIETIPAVVAPNSQVAPVESTTEAPKEAIPIETSISPPVSSEEASVPVETADIPTESSVPVEIPVPVVEAVLAEATEPTIAAAPIESAEIPAPVLEASAAVESTKVVGSASVTPVDGKTEGVTKPADTEATKEEPPKPEIVAAVESPPGDAVQVSAKSEEKPAKPEESRLLNLPRRQRKRRGFDRTAEERRRPVGKLQLSPPLAADPLPTPDSELEDAASLAQSIIASELRTPTVTSPTPPHPASPAQPQQEKRLSVEPPQLPTPPVSLTQIGVKPSKGKATIAAQIESSVTEKPEPAPPAEPKTDAPKKRVVKKVVKKEAASGEAPVPPPRKKEKKPKEK</sequence>
<feature type="compositionally biased region" description="Polar residues" evidence="3">
    <location>
        <begin position="813"/>
        <end position="823"/>
    </location>
</feature>
<dbReference type="InterPro" id="IPR002495">
    <property type="entry name" value="Glyco_trans_8"/>
</dbReference>
<organism evidence="4 5">
    <name type="scientific">Iphiclides podalirius</name>
    <name type="common">scarce swallowtail</name>
    <dbReference type="NCBI Taxonomy" id="110791"/>
    <lineage>
        <taxon>Eukaryota</taxon>
        <taxon>Metazoa</taxon>
        <taxon>Ecdysozoa</taxon>
        <taxon>Arthropoda</taxon>
        <taxon>Hexapoda</taxon>
        <taxon>Insecta</taxon>
        <taxon>Pterygota</taxon>
        <taxon>Neoptera</taxon>
        <taxon>Endopterygota</taxon>
        <taxon>Lepidoptera</taxon>
        <taxon>Glossata</taxon>
        <taxon>Ditrysia</taxon>
        <taxon>Papilionoidea</taxon>
        <taxon>Papilionidae</taxon>
        <taxon>Papilioninae</taxon>
        <taxon>Iphiclides</taxon>
    </lineage>
</organism>
<feature type="compositionally biased region" description="Basic and acidic residues" evidence="3">
    <location>
        <begin position="983"/>
        <end position="992"/>
    </location>
</feature>
<protein>
    <recommendedName>
        <fullName evidence="2">glycogenin glucosyltransferase</fullName>
        <ecNumber evidence="2">2.4.1.186</ecNumber>
    </recommendedName>
</protein>
<evidence type="ECO:0000313" key="5">
    <source>
        <dbReference type="Proteomes" id="UP000837857"/>
    </source>
</evidence>
<dbReference type="Gene3D" id="3.90.550.10">
    <property type="entry name" value="Spore Coat Polysaccharide Biosynthesis Protein SpsA, Chain A"/>
    <property type="match status" value="1"/>
</dbReference>
<dbReference type="EMBL" id="OW152814">
    <property type="protein sequence ID" value="CAH2050084.1"/>
    <property type="molecule type" value="Genomic_DNA"/>
</dbReference>
<feature type="compositionally biased region" description="Low complexity" evidence="3">
    <location>
        <begin position="769"/>
        <end position="781"/>
    </location>
</feature>
<feature type="non-terminal residue" evidence="4">
    <location>
        <position position="1141"/>
    </location>
</feature>
<evidence type="ECO:0000313" key="4">
    <source>
        <dbReference type="EMBL" id="CAH2050084.1"/>
    </source>
</evidence>
<name>A0ABN8IBZ2_9NEOP</name>
<evidence type="ECO:0000256" key="1">
    <source>
        <dbReference type="ARBA" id="ARBA00038162"/>
    </source>
</evidence>
<dbReference type="SUPFAM" id="SSF53448">
    <property type="entry name" value="Nucleotide-diphospho-sugar transferases"/>
    <property type="match status" value="1"/>
</dbReference>
<feature type="region of interest" description="Disordered" evidence="3">
    <location>
        <begin position="504"/>
        <end position="537"/>
    </location>
</feature>
<accession>A0ABN8IBZ2</accession>
<dbReference type="Pfam" id="PF01501">
    <property type="entry name" value="Glyco_transf_8"/>
    <property type="match status" value="1"/>
</dbReference>
<feature type="region of interest" description="Disordered" evidence="3">
    <location>
        <begin position="902"/>
        <end position="1141"/>
    </location>
</feature>
<dbReference type="InterPro" id="IPR029044">
    <property type="entry name" value="Nucleotide-diphossugar_trans"/>
</dbReference>
<feature type="region of interest" description="Disordered" evidence="3">
    <location>
        <begin position="720"/>
        <end position="797"/>
    </location>
</feature>
<feature type="compositionally biased region" description="Basic residues" evidence="3">
    <location>
        <begin position="1131"/>
        <end position="1141"/>
    </location>
</feature>
<feature type="compositionally biased region" description="Basic and acidic residues" evidence="3">
    <location>
        <begin position="917"/>
        <end position="937"/>
    </location>
</feature>
<dbReference type="CDD" id="cd02537">
    <property type="entry name" value="GT8_Glycogenin"/>
    <property type="match status" value="1"/>
</dbReference>
<dbReference type="PANTHER" id="PTHR11183">
    <property type="entry name" value="GLYCOGENIN SUBFAMILY MEMBER"/>
    <property type="match status" value="1"/>
</dbReference>
<dbReference type="InterPro" id="IPR050587">
    <property type="entry name" value="GNT1/Glycosyltrans_8"/>
</dbReference>
<reference evidence="4" key="1">
    <citation type="submission" date="2022-03" db="EMBL/GenBank/DDBJ databases">
        <authorList>
            <person name="Martin H S."/>
        </authorList>
    </citation>
    <scope>NUCLEOTIDE SEQUENCE</scope>
</reference>
<dbReference type="Proteomes" id="UP000837857">
    <property type="component" value="Chromosome 2"/>
</dbReference>
<feature type="compositionally biased region" description="Low complexity" evidence="3">
    <location>
        <begin position="834"/>
        <end position="856"/>
    </location>
</feature>
<feature type="compositionally biased region" description="Pro residues" evidence="3">
    <location>
        <begin position="724"/>
        <end position="735"/>
    </location>
</feature>
<evidence type="ECO:0000256" key="2">
    <source>
        <dbReference type="ARBA" id="ARBA00038934"/>
    </source>
</evidence>
<feature type="compositionally biased region" description="Polar residues" evidence="3">
    <location>
        <begin position="436"/>
        <end position="466"/>
    </location>
</feature>
<proteinExistence type="inferred from homology"/>
<feature type="region of interest" description="Disordered" evidence="3">
    <location>
        <begin position="813"/>
        <end position="856"/>
    </location>
</feature>
<feature type="compositionally biased region" description="Basic and acidic residues" evidence="3">
    <location>
        <begin position="957"/>
        <end position="969"/>
    </location>
</feature>
<feature type="compositionally biased region" description="Polar residues" evidence="3">
    <location>
        <begin position="525"/>
        <end position="537"/>
    </location>
</feature>
<gene>
    <name evidence="4" type="ORF">IPOD504_LOCUS7225</name>
</gene>
<keyword evidence="5" id="KW-1185">Reference proteome</keyword>
<comment type="similarity">
    <text evidence="1">Belongs to the glycosyltransferase 8 family. Glycogenin subfamily.</text>
</comment>